<dbReference type="Pfam" id="PF11283">
    <property type="entry name" value="DUF3084"/>
    <property type="match status" value="1"/>
</dbReference>
<dbReference type="RefSeq" id="WP_007555031.1">
    <property type="nucleotide sequence ID" value="NZ_AENT01000025.1"/>
</dbReference>
<evidence type="ECO:0000256" key="2">
    <source>
        <dbReference type="SAM" id="Phobius"/>
    </source>
</evidence>
<dbReference type="eggNOG" id="COG4372">
    <property type="taxonomic scope" value="Bacteria"/>
</dbReference>
<dbReference type="EMBL" id="AENT01000025">
    <property type="protein sequence ID" value="EFR42453.1"/>
    <property type="molecule type" value="Genomic_DNA"/>
</dbReference>
<keyword evidence="2" id="KW-0472">Membrane</keyword>
<evidence type="ECO:0000256" key="1">
    <source>
        <dbReference type="SAM" id="Coils"/>
    </source>
</evidence>
<name>E4L9W3_9FIRM</name>
<accession>E4L9W3</accession>
<keyword evidence="1" id="KW-0175">Coiled coil</keyword>
<comment type="caution">
    <text evidence="3">The sequence shown here is derived from an EMBL/GenBank/DDBJ whole genome shotgun (WGS) entry which is preliminary data.</text>
</comment>
<protein>
    <recommendedName>
        <fullName evidence="5">DUF3084 domain-containing protein</fullName>
    </recommendedName>
</protein>
<dbReference type="OrthoDB" id="9812848at2"/>
<sequence>MFIGISIFIILMIMGGIIAFLGDKIGSKVGKRRLTLFGLRPRYTSVIVTIVSGILISALTIAVMAVLNENVRVALFGMQKLQEEMSELNNKIKLKNQELIESKEKLDTKTKEYENVEKKSKEISYELARVDSQRIHMENELVAVQQAYDEAKHGIDLSAKEIEELESTKNQLNKNIEKLNKEKELLLGNITAIREGTVIFRAGQVITEAVIDEKTSTGNTIDTLENILGQVNNALKERMRIKDEKLQLVRIPKDSFTHAVSQIADSDNKKLVRVVAAGNLILGEPTVVDFEVYDNKLIFNEGQTIYSSGLEKYKDINSYELKVIRFLKDLNKFAAKKGVLPDPITGNIGQLEGSELLRVIQEVKDCGGNCKLYVIAKTDIYTSGPLIIEVRVERTR</sequence>
<feature type="transmembrane region" description="Helical" evidence="2">
    <location>
        <begin position="6"/>
        <end position="22"/>
    </location>
</feature>
<feature type="coiled-coil region" evidence="1">
    <location>
        <begin position="78"/>
        <end position="119"/>
    </location>
</feature>
<dbReference type="InterPro" id="IPR021435">
    <property type="entry name" value="DUF3084"/>
</dbReference>
<reference evidence="3 4" key="1">
    <citation type="submission" date="2010-11" db="EMBL/GenBank/DDBJ databases">
        <authorList>
            <person name="Durkin A.S."/>
            <person name="Madupu R."/>
            <person name="Torralba M."/>
            <person name="Gillis M."/>
            <person name="Methe B."/>
            <person name="Sutton G."/>
            <person name="Nelson K.E."/>
        </authorList>
    </citation>
    <scope>NUCLEOTIDE SEQUENCE [LARGE SCALE GENOMIC DNA]</scope>
    <source>
        <strain evidence="3 4">UPII 345-E</strain>
    </source>
</reference>
<dbReference type="AlphaFoldDB" id="E4L9W3"/>
<feature type="coiled-coil region" evidence="1">
    <location>
        <begin position="155"/>
        <end position="189"/>
    </location>
</feature>
<evidence type="ECO:0000313" key="4">
    <source>
        <dbReference type="Proteomes" id="UP000004594"/>
    </source>
</evidence>
<dbReference type="Proteomes" id="UP000004594">
    <property type="component" value="Unassembled WGS sequence"/>
</dbReference>
<evidence type="ECO:0000313" key="3">
    <source>
        <dbReference type="EMBL" id="EFR42453.1"/>
    </source>
</evidence>
<proteinExistence type="predicted"/>
<organism evidence="3 4">
    <name type="scientific">Dialister micraerophilus UPII 345-E</name>
    <dbReference type="NCBI Taxonomy" id="910314"/>
    <lineage>
        <taxon>Bacteria</taxon>
        <taxon>Bacillati</taxon>
        <taxon>Bacillota</taxon>
        <taxon>Negativicutes</taxon>
        <taxon>Veillonellales</taxon>
        <taxon>Veillonellaceae</taxon>
        <taxon>Dialister</taxon>
    </lineage>
</organism>
<gene>
    <name evidence="3" type="ORF">HMPREF9220_0124</name>
</gene>
<evidence type="ECO:0008006" key="5">
    <source>
        <dbReference type="Google" id="ProtNLM"/>
    </source>
</evidence>
<keyword evidence="2" id="KW-0812">Transmembrane</keyword>
<feature type="transmembrane region" description="Helical" evidence="2">
    <location>
        <begin position="43"/>
        <end position="67"/>
    </location>
</feature>
<keyword evidence="2" id="KW-1133">Transmembrane helix</keyword>